<organism evidence="3">
    <name type="scientific">Candidatus Paraimprobicoccus trichonymphae</name>
    <dbReference type="NCBI Taxonomy" id="3033793"/>
    <lineage>
        <taxon>Bacteria</taxon>
        <taxon>Bacillati</taxon>
        <taxon>Bacillota</taxon>
        <taxon>Clostridia</taxon>
        <taxon>Candidatus Paraimprobicoccus</taxon>
    </lineage>
</organism>
<protein>
    <submittedName>
        <fullName evidence="3">Uncharacterized protein</fullName>
    </submittedName>
</protein>
<keyword evidence="1" id="KW-0472">Membrane</keyword>
<feature type="chain" id="PRO_5041314527" evidence="2">
    <location>
        <begin position="25"/>
        <end position="171"/>
    </location>
</feature>
<feature type="transmembrane region" description="Helical" evidence="1">
    <location>
        <begin position="40"/>
        <end position="61"/>
    </location>
</feature>
<feature type="transmembrane region" description="Helical" evidence="1">
    <location>
        <begin position="138"/>
        <end position="164"/>
    </location>
</feature>
<evidence type="ECO:0000256" key="1">
    <source>
        <dbReference type="SAM" id="Phobius"/>
    </source>
</evidence>
<name>A0AA48HW21_9FIRM</name>
<evidence type="ECO:0000256" key="2">
    <source>
        <dbReference type="SAM" id="SignalP"/>
    </source>
</evidence>
<dbReference type="KEGG" id="ptrh:RsTaC01_0160"/>
<feature type="transmembrane region" description="Helical" evidence="1">
    <location>
        <begin position="105"/>
        <end position="126"/>
    </location>
</feature>
<reference evidence="3" key="1">
    <citation type="journal article" date="2023" name="ISME J.">
        <title>Emergence of putative energy parasites within Clostridia revealed by genome analysis of a novel endosymbiotic clade.</title>
        <authorList>
            <person name="Takahashi K."/>
            <person name="Kuwahara H."/>
            <person name="Horikawa Y."/>
            <person name="Izawa K."/>
            <person name="Kato D."/>
            <person name="Inagaki T."/>
            <person name="Yuki M."/>
            <person name="Ohkuma M."/>
            <person name="Hongoh Y."/>
        </authorList>
    </citation>
    <scope>NUCLEOTIDE SEQUENCE</scope>
    <source>
        <strain evidence="3">RsTa-C01</strain>
    </source>
</reference>
<sequence length="171" mass="17623">MKKNLRLKNILASLLLISSSFGLAAENDEKDKKNLVSPVVQTVGAGLGLVGTFSFLSGGLLSSSNPSVLIVAGCSSVPGAISAVALGSGIYRIVSKNASVKTGGIVSLTTGILSTACSLLWASHMFDKSFKYKDIPHIFSFGVAPFAFLASGLTLIGSSIYTFATCPKTKA</sequence>
<keyword evidence="1" id="KW-1133">Transmembrane helix</keyword>
<feature type="signal peptide" evidence="2">
    <location>
        <begin position="1"/>
        <end position="24"/>
    </location>
</feature>
<evidence type="ECO:0000313" key="3">
    <source>
        <dbReference type="EMBL" id="BED92433.1"/>
    </source>
</evidence>
<dbReference type="EMBL" id="AP027925">
    <property type="protein sequence ID" value="BED92433.1"/>
    <property type="molecule type" value="Genomic_DNA"/>
</dbReference>
<keyword evidence="2" id="KW-0732">Signal</keyword>
<dbReference type="Proteomes" id="UP001335720">
    <property type="component" value="Chromosome"/>
</dbReference>
<feature type="transmembrane region" description="Helical" evidence="1">
    <location>
        <begin position="68"/>
        <end position="93"/>
    </location>
</feature>
<accession>A0AA48HW21</accession>
<dbReference type="AlphaFoldDB" id="A0AA48HW21"/>
<gene>
    <name evidence="3" type="ORF">RsTaC01_0160</name>
</gene>
<proteinExistence type="predicted"/>
<keyword evidence="1" id="KW-0812">Transmembrane</keyword>